<feature type="region of interest" description="Disordered" evidence="1">
    <location>
        <begin position="230"/>
        <end position="266"/>
    </location>
</feature>
<gene>
    <name evidence="3" type="ORF">SAMN05444354_10650</name>
</gene>
<dbReference type="AlphaFoldDB" id="A0A1H7Q8C8"/>
<dbReference type="EMBL" id="FOAP01000006">
    <property type="protein sequence ID" value="SEL44253.1"/>
    <property type="molecule type" value="Genomic_DNA"/>
</dbReference>
<dbReference type="RefSeq" id="WP_075006763.1">
    <property type="nucleotide sequence ID" value="NZ_FOAP01000006.1"/>
</dbReference>
<dbReference type="OrthoDB" id="5507840at2"/>
<accession>A0A1H7Q8C8</accession>
<organism evidence="3 4">
    <name type="scientific">Stigmatella aurantiaca</name>
    <dbReference type="NCBI Taxonomy" id="41"/>
    <lineage>
        <taxon>Bacteria</taxon>
        <taxon>Pseudomonadati</taxon>
        <taxon>Myxococcota</taxon>
        <taxon>Myxococcia</taxon>
        <taxon>Myxococcales</taxon>
        <taxon>Cystobacterineae</taxon>
        <taxon>Archangiaceae</taxon>
        <taxon>Stigmatella</taxon>
    </lineage>
</organism>
<evidence type="ECO:0000313" key="3">
    <source>
        <dbReference type="EMBL" id="SEL44253.1"/>
    </source>
</evidence>
<evidence type="ECO:0000313" key="4">
    <source>
        <dbReference type="Proteomes" id="UP000182719"/>
    </source>
</evidence>
<dbReference type="PROSITE" id="PS51257">
    <property type="entry name" value="PROKAR_LIPOPROTEIN"/>
    <property type="match status" value="1"/>
</dbReference>
<keyword evidence="2" id="KW-0732">Signal</keyword>
<protein>
    <recommendedName>
        <fullName evidence="5">Lipoprotein</fullName>
    </recommendedName>
</protein>
<evidence type="ECO:0000256" key="1">
    <source>
        <dbReference type="SAM" id="MobiDB-lite"/>
    </source>
</evidence>
<reference evidence="4" key="1">
    <citation type="submission" date="2016-10" db="EMBL/GenBank/DDBJ databases">
        <authorList>
            <person name="Varghese N."/>
            <person name="Submissions S."/>
        </authorList>
    </citation>
    <scope>NUCLEOTIDE SEQUENCE [LARGE SCALE GENOMIC DNA]</scope>
    <source>
        <strain evidence="4">DSM 17044</strain>
    </source>
</reference>
<feature type="chain" id="PRO_5010371080" description="Lipoprotein" evidence="2">
    <location>
        <begin position="20"/>
        <end position="266"/>
    </location>
</feature>
<evidence type="ECO:0008006" key="5">
    <source>
        <dbReference type="Google" id="ProtNLM"/>
    </source>
</evidence>
<dbReference type="Proteomes" id="UP000182719">
    <property type="component" value="Unassembled WGS sequence"/>
</dbReference>
<keyword evidence="4" id="KW-1185">Reference proteome</keyword>
<proteinExistence type="predicted"/>
<evidence type="ECO:0000256" key="2">
    <source>
        <dbReference type="SAM" id="SignalP"/>
    </source>
</evidence>
<sequence>MRALRIVFPSLCVLLSACAAKQAPPLQRYSLGMGRAEYRNYGGAKALCEAEPRWLSDELSSLNGVLSRFLASTEHAAQPDGLQHAEHLALLQEASQTLGPVLEIHAQNLRALPSCGFHRSGAFPDIARRGTELVKDAKARLDGAAGAVAAAELRQAQRQWEAEAPAREAQAKQTWCSANVTVGSGDLYFARQYPNGRTEWLFCDGLMVEQPPEGEPTLFTPDWISRRDRRRIQPQKYLDAAKAYPSEEIDRRPDSGPGAGTEAATR</sequence>
<feature type="signal peptide" evidence="2">
    <location>
        <begin position="1"/>
        <end position="19"/>
    </location>
</feature>
<name>A0A1H7Q8C8_STIAU</name>